<feature type="region of interest" description="Disordered" evidence="1">
    <location>
        <begin position="548"/>
        <end position="655"/>
    </location>
</feature>
<keyword evidence="4" id="KW-1185">Reference proteome</keyword>
<accession>T1FXV8</accession>
<proteinExistence type="predicted"/>
<dbReference type="OrthoDB" id="18339at2759"/>
<dbReference type="HOGENOM" id="CLU_036725_1_0_1"/>
<organism evidence="3 4">
    <name type="scientific">Helobdella robusta</name>
    <name type="common">Californian leech</name>
    <dbReference type="NCBI Taxonomy" id="6412"/>
    <lineage>
        <taxon>Eukaryota</taxon>
        <taxon>Metazoa</taxon>
        <taxon>Spiralia</taxon>
        <taxon>Lophotrochozoa</taxon>
        <taxon>Annelida</taxon>
        <taxon>Clitellata</taxon>
        <taxon>Hirudinea</taxon>
        <taxon>Rhynchobdellida</taxon>
        <taxon>Glossiphoniidae</taxon>
        <taxon>Helobdella</taxon>
    </lineage>
</organism>
<reference evidence="2 4" key="2">
    <citation type="journal article" date="2013" name="Nature">
        <title>Insights into bilaterian evolution from three spiralian genomes.</title>
        <authorList>
            <person name="Simakov O."/>
            <person name="Marletaz F."/>
            <person name="Cho S.J."/>
            <person name="Edsinger-Gonzales E."/>
            <person name="Havlak P."/>
            <person name="Hellsten U."/>
            <person name="Kuo D.H."/>
            <person name="Larsson T."/>
            <person name="Lv J."/>
            <person name="Arendt D."/>
            <person name="Savage R."/>
            <person name="Osoegawa K."/>
            <person name="de Jong P."/>
            <person name="Grimwood J."/>
            <person name="Chapman J.A."/>
            <person name="Shapiro H."/>
            <person name="Aerts A."/>
            <person name="Otillar R.P."/>
            <person name="Terry A.Y."/>
            <person name="Boore J.L."/>
            <person name="Grigoriev I.V."/>
            <person name="Lindberg D.R."/>
            <person name="Seaver E.C."/>
            <person name="Weisblat D.A."/>
            <person name="Putnam N.H."/>
            <person name="Rokhsar D.S."/>
        </authorList>
    </citation>
    <scope>NUCLEOTIDE SEQUENCE</scope>
</reference>
<dbReference type="GO" id="GO:0016567">
    <property type="term" value="P:protein ubiquitination"/>
    <property type="evidence" value="ECO:0000318"/>
    <property type="project" value="GO_Central"/>
</dbReference>
<dbReference type="EnsemblMetazoa" id="HelroT64519">
    <property type="protein sequence ID" value="HelroP64519"/>
    <property type="gene ID" value="HelroG64519"/>
</dbReference>
<dbReference type="KEGG" id="hro:HELRODRAFT_64519"/>
<dbReference type="EMBL" id="AMQM01000439">
    <property type="status" value="NOT_ANNOTATED_CDS"/>
    <property type="molecule type" value="Genomic_DNA"/>
</dbReference>
<evidence type="ECO:0008006" key="5">
    <source>
        <dbReference type="Google" id="ProtNLM"/>
    </source>
</evidence>
<protein>
    <recommendedName>
        <fullName evidence="5">DET1 partner of COP1 E3 ubiquitin ligase</fullName>
    </recommendedName>
</protein>
<evidence type="ECO:0000256" key="1">
    <source>
        <dbReference type="SAM" id="MobiDB-lite"/>
    </source>
</evidence>
<dbReference type="GO" id="GO:0031461">
    <property type="term" value="C:cullin-RING ubiquitin ligase complex"/>
    <property type="evidence" value="ECO:0000318"/>
    <property type="project" value="GO_Central"/>
</dbReference>
<dbReference type="eggNOG" id="KOG2558">
    <property type="taxonomic scope" value="Eukaryota"/>
</dbReference>
<reference evidence="4" key="1">
    <citation type="submission" date="2012-12" db="EMBL/GenBank/DDBJ databases">
        <authorList>
            <person name="Hellsten U."/>
            <person name="Grimwood J."/>
            <person name="Chapman J.A."/>
            <person name="Shapiro H."/>
            <person name="Aerts A."/>
            <person name="Otillar R.P."/>
            <person name="Terry A.Y."/>
            <person name="Boore J.L."/>
            <person name="Simakov O."/>
            <person name="Marletaz F."/>
            <person name="Cho S.-J."/>
            <person name="Edsinger-Gonzales E."/>
            <person name="Havlak P."/>
            <person name="Kuo D.-H."/>
            <person name="Larsson T."/>
            <person name="Lv J."/>
            <person name="Arendt D."/>
            <person name="Savage R."/>
            <person name="Osoegawa K."/>
            <person name="de Jong P."/>
            <person name="Lindberg D.R."/>
            <person name="Seaver E.C."/>
            <person name="Weisblat D.A."/>
            <person name="Putnam N.H."/>
            <person name="Grigoriev I.V."/>
            <person name="Rokhsar D.S."/>
        </authorList>
    </citation>
    <scope>NUCLEOTIDE SEQUENCE</scope>
</reference>
<dbReference type="InterPro" id="IPR019138">
    <property type="entry name" value="De-etiolated_protein_1_Det1"/>
</dbReference>
<feature type="compositionally biased region" description="Low complexity" evidence="1">
    <location>
        <begin position="591"/>
        <end position="603"/>
    </location>
</feature>
<gene>
    <name evidence="3" type="primary">20213656</name>
    <name evidence="2" type="ORF">HELRODRAFT_64519</name>
</gene>
<dbReference type="STRING" id="6412.T1FXV8"/>
<dbReference type="InParanoid" id="T1FXV8"/>
<dbReference type="EMBL" id="KB096324">
    <property type="protein sequence ID" value="ESO05868.1"/>
    <property type="molecule type" value="Genomic_DNA"/>
</dbReference>
<dbReference type="Pfam" id="PF09737">
    <property type="entry name" value="Det1"/>
    <property type="match status" value="1"/>
</dbReference>
<dbReference type="GO" id="GO:0032436">
    <property type="term" value="P:positive regulation of proteasomal ubiquitin-dependent protein catabolic process"/>
    <property type="evidence" value="ECO:0000318"/>
    <property type="project" value="GO_Central"/>
</dbReference>
<name>T1FXV8_HELRO</name>
<dbReference type="FunCoup" id="T1FXV8">
    <property type="interactions" value="646"/>
</dbReference>
<evidence type="ECO:0000313" key="4">
    <source>
        <dbReference type="Proteomes" id="UP000015101"/>
    </source>
</evidence>
<evidence type="ECO:0000313" key="2">
    <source>
        <dbReference type="EMBL" id="ESO05868.1"/>
    </source>
</evidence>
<dbReference type="GO" id="GO:0031625">
    <property type="term" value="F:ubiquitin protein ligase binding"/>
    <property type="evidence" value="ECO:0000318"/>
    <property type="project" value="GO_Central"/>
</dbReference>
<dbReference type="GeneID" id="20213656"/>
<dbReference type="AlphaFoldDB" id="T1FXV8"/>
<dbReference type="PANTHER" id="PTHR13374:SF3">
    <property type="entry name" value="DET1 HOMOLOG"/>
    <property type="match status" value="1"/>
</dbReference>
<dbReference type="RefSeq" id="XP_009015236.1">
    <property type="nucleotide sequence ID" value="XM_009016988.1"/>
</dbReference>
<dbReference type="GO" id="GO:0005634">
    <property type="term" value="C:nucleus"/>
    <property type="evidence" value="ECO:0000318"/>
    <property type="project" value="GO_Central"/>
</dbReference>
<dbReference type="PANTHER" id="PTHR13374">
    <property type="entry name" value="DET1 HOMOLOG DE-ETIOLATED-1 HOMOLOG"/>
    <property type="match status" value="1"/>
</dbReference>
<dbReference type="CTD" id="20213656"/>
<evidence type="ECO:0000313" key="3">
    <source>
        <dbReference type="EnsemblMetazoa" id="HelroP64519"/>
    </source>
</evidence>
<dbReference type="Proteomes" id="UP000015101">
    <property type="component" value="Unassembled WGS sequence"/>
</dbReference>
<sequence length="655" mass="74136">RKIPPQNIVCRLMMRETNTLRRGIGYGNSSNCFYTNIVPGLTVVGVEKPPCFLRKFTPDGKYFIAFSSDQTSLEIYEFRGSQAAGNLLKNVTGDLLPFTLESNETIHNVRANLFSTFFTLKHTVNVSTDNEGLNRECSLFTDDSRYVIVGSTVTLPEEPYPVYRDMYQNNESLHPNVNISLEDCSIHVVQIESGMLCDTKRFKCDKIYLSHNQGVSLYNRILAVLSVQHQTIYIFQLTEEGKLLEMRKLGRFCFDDDQLTISIFSESSSQLNRPRRNPPLLTPLKHRLLVYLYHSALIESTRVGSQSAILEFHRNFEFYCKLRMWKMQLLDESHLLIKYSTEDIITMKNQDYNQQIFYFAVFDTHLSRFLSFYDSSSQSLLTLSEDYTDLFRNSGNPTNIYTKNLNYRFRQGISNIKQGNRLFFVKRVLSQLPISSQSYSSSPYLDTALFSYDDKWLNSLERPKNSGDHAIKFNARDSGLLKFKIYTGLAGSLSSISPPPPNLSRRLVAFTFHPFEPFAISVQRTNADYVVNFHVVPSDGSRCDVECQDRACSSGDGGGSPENEGDSDPVIDPSNGLNDSTFGSDNRESDSNNNASSSGSSGSRRNRRLTYSGGSSYGVRSRPTQRARIPNRPFNVAIPDQISSRDPGGDASDDE</sequence>
<reference evidence="3" key="3">
    <citation type="submission" date="2015-06" db="UniProtKB">
        <authorList>
            <consortium name="EnsemblMetazoa"/>
        </authorList>
    </citation>
    <scope>IDENTIFICATION</scope>
</reference>
<dbReference type="OMA" id="NGLNHTQ"/>
<dbReference type="GO" id="GO:1990756">
    <property type="term" value="F:ubiquitin-like ligase-substrate adaptor activity"/>
    <property type="evidence" value="ECO:0000318"/>
    <property type="project" value="GO_Central"/>
</dbReference>